<organism evidence="1">
    <name type="scientific">Xanthomonas arboricola pv. corylina</name>
    <dbReference type="NCBI Taxonomy" id="487821"/>
    <lineage>
        <taxon>Bacteria</taxon>
        <taxon>Pseudomonadati</taxon>
        <taxon>Pseudomonadota</taxon>
        <taxon>Gammaproteobacteria</taxon>
        <taxon>Lysobacterales</taxon>
        <taxon>Lysobacteraceae</taxon>
        <taxon>Xanthomonas</taxon>
    </lineage>
</organism>
<evidence type="ECO:0000313" key="3">
    <source>
        <dbReference type="Proteomes" id="UP000835287"/>
    </source>
</evidence>
<name>A0A8D6Y4G0_9XANT</name>
<dbReference type="Proteomes" id="UP000835243">
    <property type="component" value="Chromosome"/>
</dbReference>
<dbReference type="Proteomes" id="UP000835287">
    <property type="component" value="Chromosome"/>
</dbReference>
<accession>A0A8D6Y4G0</accession>
<reference evidence="1 3" key="1">
    <citation type="submission" date="2021-02" db="EMBL/GenBank/DDBJ databases">
        <authorList>
            <person name="Pothier F. J."/>
        </authorList>
    </citation>
    <scope>NUCLEOTIDE SEQUENCE</scope>
    <source>
        <strain evidence="2 3">301</strain>
        <strain evidence="1">CFBP 1159</strain>
    </source>
</reference>
<dbReference type="AlphaFoldDB" id="A0A8D6Y4G0"/>
<dbReference type="EMBL" id="HG992338">
    <property type="protein sequence ID" value="CAE6772177.1"/>
    <property type="molecule type" value="Genomic_DNA"/>
</dbReference>
<sequence>MYHRGDRVTARDLFDLALVIEREPQQLLAATPFLLRYREAFLSQIQAPHAGLRAAFNAIAMLDYTPSFDHCVAVVGDFLGEL</sequence>
<gene>
    <name evidence="1" type="ORF">CFBP1159_16840</name>
    <name evidence="2" type="ORF">XAC301_21810</name>
</gene>
<dbReference type="EMBL" id="HG992341">
    <property type="protein sequence ID" value="CAE6751433.1"/>
    <property type="molecule type" value="Genomic_DNA"/>
</dbReference>
<protein>
    <submittedName>
        <fullName evidence="1">Uncharacterized protein</fullName>
    </submittedName>
</protein>
<proteinExistence type="predicted"/>
<evidence type="ECO:0000313" key="2">
    <source>
        <dbReference type="EMBL" id="CAE6772177.1"/>
    </source>
</evidence>
<evidence type="ECO:0000313" key="1">
    <source>
        <dbReference type="EMBL" id="CAE6751433.1"/>
    </source>
</evidence>
<dbReference type="EMBL" id="HG992341">
    <property type="protein sequence ID" value="CAE6751449.1"/>
    <property type="molecule type" value="Genomic_DNA"/>
</dbReference>
<keyword evidence="3" id="KW-1185">Reference proteome</keyword>
<dbReference type="RefSeq" id="WP_231103893.1">
    <property type="nucleotide sequence ID" value="NZ_CP062164.1"/>
</dbReference>
<dbReference type="EMBL" id="HG992338">
    <property type="protein sequence ID" value="CAE6772205.1"/>
    <property type="molecule type" value="Genomic_DNA"/>
</dbReference>